<accession>A0A165TGM4</accession>
<gene>
    <name evidence="1" type="ORF">DAEQUDRAFT_469051</name>
</gene>
<dbReference type="EMBL" id="KV429037">
    <property type="protein sequence ID" value="KZT73412.1"/>
    <property type="molecule type" value="Genomic_DNA"/>
</dbReference>
<protein>
    <submittedName>
        <fullName evidence="1">Uncharacterized protein</fullName>
    </submittedName>
</protein>
<name>A0A165TGM4_9APHY</name>
<proteinExistence type="predicted"/>
<dbReference type="AlphaFoldDB" id="A0A165TGM4"/>
<dbReference type="Proteomes" id="UP000076727">
    <property type="component" value="Unassembled WGS sequence"/>
</dbReference>
<evidence type="ECO:0000313" key="2">
    <source>
        <dbReference type="Proteomes" id="UP000076727"/>
    </source>
</evidence>
<organism evidence="1 2">
    <name type="scientific">Daedalea quercina L-15889</name>
    <dbReference type="NCBI Taxonomy" id="1314783"/>
    <lineage>
        <taxon>Eukaryota</taxon>
        <taxon>Fungi</taxon>
        <taxon>Dikarya</taxon>
        <taxon>Basidiomycota</taxon>
        <taxon>Agaricomycotina</taxon>
        <taxon>Agaricomycetes</taxon>
        <taxon>Polyporales</taxon>
        <taxon>Fomitopsis</taxon>
    </lineage>
</organism>
<reference evidence="1 2" key="1">
    <citation type="journal article" date="2016" name="Mol. Biol. Evol.">
        <title>Comparative Genomics of Early-Diverging Mushroom-Forming Fungi Provides Insights into the Origins of Lignocellulose Decay Capabilities.</title>
        <authorList>
            <person name="Nagy L.G."/>
            <person name="Riley R."/>
            <person name="Tritt A."/>
            <person name="Adam C."/>
            <person name="Daum C."/>
            <person name="Floudas D."/>
            <person name="Sun H."/>
            <person name="Yadav J.S."/>
            <person name="Pangilinan J."/>
            <person name="Larsson K.H."/>
            <person name="Matsuura K."/>
            <person name="Barry K."/>
            <person name="Labutti K."/>
            <person name="Kuo R."/>
            <person name="Ohm R.A."/>
            <person name="Bhattacharya S.S."/>
            <person name="Shirouzu T."/>
            <person name="Yoshinaga Y."/>
            <person name="Martin F.M."/>
            <person name="Grigoriev I.V."/>
            <person name="Hibbett D.S."/>
        </authorList>
    </citation>
    <scope>NUCLEOTIDE SEQUENCE [LARGE SCALE GENOMIC DNA]</scope>
    <source>
        <strain evidence="1 2">L-15889</strain>
    </source>
</reference>
<sequence>MDHGCGGLASYAPTVRARFPSPMASHSSRRAGRRHVQIHQPFGARSPLCPRPASGLLSCRAEARRSCPTAAVLRTRLASPLALRTSLEDAAALLLDIYGVHDPGPVRGGRRGCDQGASLRVARGVWIGKVRHGWSCATLATASSGRYLACPSQWDVCRAVRIPKCMQSLTSRRVVSNLYIDVVGSVGRPAGVARRRVSWDALQLLA</sequence>
<keyword evidence="2" id="KW-1185">Reference proteome</keyword>
<evidence type="ECO:0000313" key="1">
    <source>
        <dbReference type="EMBL" id="KZT73412.1"/>
    </source>
</evidence>